<reference evidence="2" key="1">
    <citation type="journal article" date="2019" name="Int. J. Syst. Evol. Microbiol.">
        <title>The Global Catalogue of Microorganisms (GCM) 10K type strain sequencing project: providing services to taxonomists for standard genome sequencing and annotation.</title>
        <authorList>
            <consortium name="The Broad Institute Genomics Platform"/>
            <consortium name="The Broad Institute Genome Sequencing Center for Infectious Disease"/>
            <person name="Wu L."/>
            <person name="Ma J."/>
        </authorList>
    </citation>
    <scope>NUCLEOTIDE SEQUENCE [LARGE SCALE GENOMIC DNA]</scope>
    <source>
        <strain evidence="2">JCM 18303</strain>
    </source>
</reference>
<sequence>MDPGAISPARFEELVADALDQIPAELTGAMNNVVVLVEPEHPEDPDLLGLYEGIALTERTTSYSGALPDRITVYRAPIVDMCEDEDEVVHEVLVTVVHEVAHHFGIGEDLLHDLGWA</sequence>
<keyword evidence="2" id="KW-1185">Reference proteome</keyword>
<organism evidence="1 2">
    <name type="scientific">Pseudonocardia eucalypti</name>
    <dbReference type="NCBI Taxonomy" id="648755"/>
    <lineage>
        <taxon>Bacteria</taxon>
        <taxon>Bacillati</taxon>
        <taxon>Actinomycetota</taxon>
        <taxon>Actinomycetes</taxon>
        <taxon>Pseudonocardiales</taxon>
        <taxon>Pseudonocardiaceae</taxon>
        <taxon>Pseudonocardia</taxon>
    </lineage>
</organism>
<gene>
    <name evidence="1" type="ORF">GCM10023321_64380</name>
</gene>
<name>A0ABP9QXN9_9PSEU</name>
<dbReference type="CDD" id="cd12952">
    <property type="entry name" value="MMP_ACEL2062"/>
    <property type="match status" value="1"/>
</dbReference>
<dbReference type="EMBL" id="BAABJP010000043">
    <property type="protein sequence ID" value="GAA5169201.1"/>
    <property type="molecule type" value="Genomic_DNA"/>
</dbReference>
<accession>A0ABP9QXN9</accession>
<dbReference type="Proteomes" id="UP001428817">
    <property type="component" value="Unassembled WGS sequence"/>
</dbReference>
<dbReference type="Pfam" id="PF06262">
    <property type="entry name" value="Zincin_1"/>
    <property type="match status" value="1"/>
</dbReference>
<dbReference type="RefSeq" id="WP_185063411.1">
    <property type="nucleotide sequence ID" value="NZ_BAABJP010000043.1"/>
</dbReference>
<dbReference type="InterPro" id="IPR038555">
    <property type="entry name" value="Zincin_1_sf"/>
</dbReference>
<dbReference type="SUPFAM" id="SSF55486">
    <property type="entry name" value="Metalloproteases ('zincins'), catalytic domain"/>
    <property type="match status" value="1"/>
</dbReference>
<dbReference type="Gene3D" id="3.30.2010.20">
    <property type="match status" value="1"/>
</dbReference>
<protein>
    <submittedName>
        <fullName evidence="1">Metallopeptidase family protein</fullName>
    </submittedName>
</protein>
<dbReference type="InterPro" id="IPR010428">
    <property type="entry name" value="Zincin_1"/>
</dbReference>
<comment type="caution">
    <text evidence="1">The sequence shown here is derived from an EMBL/GenBank/DDBJ whole genome shotgun (WGS) entry which is preliminary data.</text>
</comment>
<proteinExistence type="predicted"/>
<evidence type="ECO:0000313" key="1">
    <source>
        <dbReference type="EMBL" id="GAA5169201.1"/>
    </source>
</evidence>
<evidence type="ECO:0000313" key="2">
    <source>
        <dbReference type="Proteomes" id="UP001428817"/>
    </source>
</evidence>